<evidence type="ECO:0000313" key="1">
    <source>
        <dbReference type="Ensembl" id="ENSVKKP00000014776.1"/>
    </source>
</evidence>
<dbReference type="PANTHER" id="PTHR31508:SF2">
    <property type="entry name" value="PROTEIN PITCHFORK"/>
    <property type="match status" value="1"/>
</dbReference>
<name>A0A8D2Q163_VARKO</name>
<reference evidence="1" key="2">
    <citation type="submission" date="2025-09" db="UniProtKB">
        <authorList>
            <consortium name="Ensembl"/>
        </authorList>
    </citation>
    <scope>IDENTIFICATION</scope>
</reference>
<dbReference type="Pfam" id="PF07004">
    <property type="entry name" value="SHIPPO-rpt"/>
    <property type="match status" value="1"/>
</dbReference>
<dbReference type="Proteomes" id="UP000694545">
    <property type="component" value="Unplaced"/>
</dbReference>
<protein>
    <submittedName>
        <fullName evidence="1">Primary cilia formation</fullName>
    </submittedName>
</protein>
<dbReference type="Ensembl" id="ENSVKKT00000015134.1">
    <property type="protein sequence ID" value="ENSVKKP00000014776.1"/>
    <property type="gene ID" value="ENSVKKG00000010155.1"/>
</dbReference>
<proteinExistence type="predicted"/>
<evidence type="ECO:0000313" key="2">
    <source>
        <dbReference type="Proteomes" id="UP000694545"/>
    </source>
</evidence>
<accession>A0A8D2Q163</accession>
<sequence length="194" mass="22299">LSLGFAEAQKRTSFGTCQDKRIFPFSYAPDRLGNEHVPVRGEPHRGPGAYNHGERTTLLYLLAHRPESTKGYTMGARTTPRFGIPSKVKAYFIICCSINPDLMNCKTVLLVYCRFVSYLKNLLFSLSIFLCRPGTYDPNKMPHRHVTWPGKFGSPDWSLVPTPVKRTFRTELLSDKEFRKHRNLVAYLSLYYDD</sequence>
<dbReference type="GO" id="GO:0008092">
    <property type="term" value="F:cytoskeletal protein binding"/>
    <property type="evidence" value="ECO:0007669"/>
    <property type="project" value="TreeGrafter"/>
</dbReference>
<dbReference type="PANTHER" id="PTHR31508">
    <property type="entry name" value="PROTEIN PITCHFORK"/>
    <property type="match status" value="1"/>
</dbReference>
<dbReference type="OMA" id="HRHVTWP"/>
<dbReference type="InterPro" id="IPR033602">
    <property type="entry name" value="CIMAP3"/>
</dbReference>
<dbReference type="AlphaFoldDB" id="A0A8D2Q163"/>
<dbReference type="InterPro" id="IPR010736">
    <property type="entry name" value="SHIPPO-rpt"/>
</dbReference>
<keyword evidence="2" id="KW-1185">Reference proteome</keyword>
<reference evidence="1" key="1">
    <citation type="submission" date="2025-08" db="UniProtKB">
        <authorList>
            <consortium name="Ensembl"/>
        </authorList>
    </citation>
    <scope>IDENTIFICATION</scope>
</reference>
<organism evidence="1 2">
    <name type="scientific">Varanus komodoensis</name>
    <name type="common">Komodo dragon</name>
    <dbReference type="NCBI Taxonomy" id="61221"/>
    <lineage>
        <taxon>Eukaryota</taxon>
        <taxon>Metazoa</taxon>
        <taxon>Chordata</taxon>
        <taxon>Craniata</taxon>
        <taxon>Vertebrata</taxon>
        <taxon>Euteleostomi</taxon>
        <taxon>Lepidosauria</taxon>
        <taxon>Squamata</taxon>
        <taxon>Bifurcata</taxon>
        <taxon>Unidentata</taxon>
        <taxon>Episquamata</taxon>
        <taxon>Toxicofera</taxon>
        <taxon>Anguimorpha</taxon>
        <taxon>Paleoanguimorpha</taxon>
        <taxon>Varanoidea</taxon>
        <taxon>Varanidae</taxon>
        <taxon>Varanus</taxon>
    </lineage>
</organism>
<dbReference type="GO" id="GO:0031344">
    <property type="term" value="P:regulation of cell projection organization"/>
    <property type="evidence" value="ECO:0007669"/>
    <property type="project" value="TreeGrafter"/>
</dbReference>